<evidence type="ECO:0000313" key="1">
    <source>
        <dbReference type="EMBL" id="CAJ1939288.1"/>
    </source>
</evidence>
<evidence type="ECO:0000313" key="2">
    <source>
        <dbReference type="Proteomes" id="UP001189624"/>
    </source>
</evidence>
<dbReference type="AlphaFoldDB" id="A0AA86S8U5"/>
<dbReference type="Proteomes" id="UP001189624">
    <property type="component" value="Chromosome 3"/>
</dbReference>
<reference evidence="1" key="1">
    <citation type="submission" date="2023-10" db="EMBL/GenBank/DDBJ databases">
        <authorList>
            <person name="Domelevo Entfellner J.-B."/>
        </authorList>
    </citation>
    <scope>NUCLEOTIDE SEQUENCE</scope>
</reference>
<protein>
    <submittedName>
        <fullName evidence="1">Uncharacterized protein</fullName>
    </submittedName>
</protein>
<sequence>MEITHYVPNKAVIHTIRVYGGFLDYMLFEVNQFGNLELYDHLMSEQVVSDIYLGKLSEWMLFAAFKKNHFNQGKGKHALRMHLSNSKHCKDDRISILSCMAIGKKTMEGVQNDRHNSGGTLTPVIQQEATTDEMYDDFMAELCNDNDILPLADDTFRSLFQLDEPFPLDHFSLEVLEKGESGQVPIDIPAHNNVTKDTTSIIQVTPYSSERVNISISPRIVVSNPSTFIREGPPKELAQEQEANMGVANSSLISRNCPNSSLSLPQNNPNLWVAGPNAWNHPSVMNSTAVGLGTNDPQVPQRVDASFGNTIFPYITGNSITQFQSPSFPVLPYGSSSNIYQQFQRSLPLQMIGNNARGTSAMVHRFNHGLFWPRPPSLRDFDSFVRAWKVN</sequence>
<gene>
    <name evidence="1" type="ORF">AYBTSS11_LOCUS9046</name>
</gene>
<keyword evidence="2" id="KW-1185">Reference proteome</keyword>
<accession>A0AA86S8U5</accession>
<dbReference type="EMBL" id="OY731400">
    <property type="protein sequence ID" value="CAJ1939288.1"/>
    <property type="molecule type" value="Genomic_DNA"/>
</dbReference>
<dbReference type="Gramene" id="rna-AYBTSS11_LOCUS9046">
    <property type="protein sequence ID" value="CAJ1939288.1"/>
    <property type="gene ID" value="gene-AYBTSS11_LOCUS9046"/>
</dbReference>
<name>A0AA86S8U5_9FABA</name>
<proteinExistence type="predicted"/>
<organism evidence="1 2">
    <name type="scientific">Sphenostylis stenocarpa</name>
    <dbReference type="NCBI Taxonomy" id="92480"/>
    <lineage>
        <taxon>Eukaryota</taxon>
        <taxon>Viridiplantae</taxon>
        <taxon>Streptophyta</taxon>
        <taxon>Embryophyta</taxon>
        <taxon>Tracheophyta</taxon>
        <taxon>Spermatophyta</taxon>
        <taxon>Magnoliopsida</taxon>
        <taxon>eudicotyledons</taxon>
        <taxon>Gunneridae</taxon>
        <taxon>Pentapetalae</taxon>
        <taxon>rosids</taxon>
        <taxon>fabids</taxon>
        <taxon>Fabales</taxon>
        <taxon>Fabaceae</taxon>
        <taxon>Papilionoideae</taxon>
        <taxon>50 kb inversion clade</taxon>
        <taxon>NPAAA clade</taxon>
        <taxon>indigoferoid/millettioid clade</taxon>
        <taxon>Phaseoleae</taxon>
        <taxon>Sphenostylis</taxon>
    </lineage>
</organism>